<feature type="domain" description="C2H2-type" evidence="11">
    <location>
        <begin position="32"/>
        <end position="58"/>
    </location>
</feature>
<dbReference type="Gene3D" id="3.30.160.60">
    <property type="entry name" value="Classic Zinc Finger"/>
    <property type="match status" value="2"/>
</dbReference>
<evidence type="ECO:0000256" key="1">
    <source>
        <dbReference type="ARBA" id="ARBA00004123"/>
    </source>
</evidence>
<dbReference type="InterPro" id="IPR013087">
    <property type="entry name" value="Znf_C2H2_type"/>
</dbReference>
<dbReference type="PROSITE" id="PS00028">
    <property type="entry name" value="ZINC_FINGER_C2H2_1"/>
    <property type="match status" value="2"/>
</dbReference>
<gene>
    <name evidence="12" type="primary">Znf239_3</name>
    <name evidence="12" type="ORF">LOCOCH_R15535</name>
</gene>
<comment type="similarity">
    <text evidence="2">Belongs to the krueppel C2H2-type zinc-finger protein family.</text>
</comment>
<evidence type="ECO:0000256" key="7">
    <source>
        <dbReference type="ARBA" id="ARBA00023015"/>
    </source>
</evidence>
<evidence type="ECO:0000313" key="13">
    <source>
        <dbReference type="Proteomes" id="UP000572057"/>
    </source>
</evidence>
<dbReference type="GO" id="GO:0005634">
    <property type="term" value="C:nucleus"/>
    <property type="evidence" value="ECO:0007669"/>
    <property type="project" value="UniProtKB-SubCell"/>
</dbReference>
<evidence type="ECO:0000256" key="10">
    <source>
        <dbReference type="PROSITE-ProRule" id="PRU00042"/>
    </source>
</evidence>
<protein>
    <submittedName>
        <fullName evidence="12">ZN239 protein</fullName>
    </submittedName>
</protein>
<dbReference type="SMART" id="SM00355">
    <property type="entry name" value="ZnF_C2H2"/>
    <property type="match status" value="2"/>
</dbReference>
<evidence type="ECO:0000256" key="9">
    <source>
        <dbReference type="ARBA" id="ARBA00023242"/>
    </source>
</evidence>
<dbReference type="GO" id="GO:0000981">
    <property type="term" value="F:DNA-binding transcription factor activity, RNA polymerase II-specific"/>
    <property type="evidence" value="ECO:0007669"/>
    <property type="project" value="TreeGrafter"/>
</dbReference>
<dbReference type="PROSITE" id="PS50157">
    <property type="entry name" value="ZINC_FINGER_C2H2_2"/>
    <property type="match status" value="2"/>
</dbReference>
<organism evidence="12 13">
    <name type="scientific">Helopsaltes ochotensis</name>
    <name type="common">Middendorff's grasshopper-warbler</name>
    <dbReference type="NCBI Taxonomy" id="3150915"/>
    <lineage>
        <taxon>Eukaryota</taxon>
        <taxon>Metazoa</taxon>
        <taxon>Chordata</taxon>
        <taxon>Craniata</taxon>
        <taxon>Vertebrata</taxon>
        <taxon>Euteleostomi</taxon>
        <taxon>Archelosauria</taxon>
        <taxon>Archosauria</taxon>
        <taxon>Dinosauria</taxon>
        <taxon>Saurischia</taxon>
        <taxon>Theropoda</taxon>
        <taxon>Coelurosauria</taxon>
        <taxon>Aves</taxon>
        <taxon>Neognathae</taxon>
        <taxon>Neoaves</taxon>
        <taxon>Telluraves</taxon>
        <taxon>Australaves</taxon>
        <taxon>Passeriformes</taxon>
        <taxon>Sylvioidea</taxon>
        <taxon>Locustellidae</taxon>
        <taxon>Helopsaltes</taxon>
    </lineage>
</organism>
<dbReference type="Pfam" id="PF00096">
    <property type="entry name" value="zf-C2H2"/>
    <property type="match status" value="2"/>
</dbReference>
<dbReference type="GO" id="GO:0008270">
    <property type="term" value="F:zinc ion binding"/>
    <property type="evidence" value="ECO:0007669"/>
    <property type="project" value="UniProtKB-KW"/>
</dbReference>
<evidence type="ECO:0000256" key="2">
    <source>
        <dbReference type="ARBA" id="ARBA00006991"/>
    </source>
</evidence>
<keyword evidence="13" id="KW-1185">Reference proteome</keyword>
<name>A0A7L1SER0_9PASS</name>
<evidence type="ECO:0000313" key="12">
    <source>
        <dbReference type="EMBL" id="NXO46650.1"/>
    </source>
</evidence>
<dbReference type="SUPFAM" id="SSF57667">
    <property type="entry name" value="beta-beta-alpha zinc fingers"/>
    <property type="match status" value="1"/>
</dbReference>
<dbReference type="GO" id="GO:0000978">
    <property type="term" value="F:RNA polymerase II cis-regulatory region sequence-specific DNA binding"/>
    <property type="evidence" value="ECO:0007669"/>
    <property type="project" value="TreeGrafter"/>
</dbReference>
<dbReference type="InterPro" id="IPR036236">
    <property type="entry name" value="Znf_C2H2_sf"/>
</dbReference>
<dbReference type="OrthoDB" id="654211at2759"/>
<comment type="subcellular location">
    <subcellularLocation>
        <location evidence="1">Nucleus</location>
    </subcellularLocation>
</comment>
<sequence length="58" mass="6621">EKPYKCGECGKGFPTSTKLLGHQQAHIEERPFHCPDCVKCFKQSSNITIHRRIHRGGK</sequence>
<keyword evidence="9" id="KW-0539">Nucleus</keyword>
<evidence type="ECO:0000256" key="3">
    <source>
        <dbReference type="ARBA" id="ARBA00022723"/>
    </source>
</evidence>
<dbReference type="EMBL" id="VXBM01004992">
    <property type="protein sequence ID" value="NXO46650.1"/>
    <property type="molecule type" value="Genomic_DNA"/>
</dbReference>
<keyword evidence="4" id="KW-0677">Repeat</keyword>
<accession>A0A7L1SER0</accession>
<keyword evidence="3" id="KW-0479">Metal-binding</keyword>
<evidence type="ECO:0000256" key="8">
    <source>
        <dbReference type="ARBA" id="ARBA00023163"/>
    </source>
</evidence>
<keyword evidence="5 10" id="KW-0863">Zinc-finger</keyword>
<keyword evidence="8" id="KW-0804">Transcription</keyword>
<dbReference type="FunFam" id="3.30.160.60:FF:000029">
    <property type="entry name" value="GLI family zinc finger 4"/>
    <property type="match status" value="1"/>
</dbReference>
<evidence type="ECO:0000256" key="6">
    <source>
        <dbReference type="ARBA" id="ARBA00022833"/>
    </source>
</evidence>
<dbReference type="PANTHER" id="PTHR23226:SF405">
    <property type="entry name" value="GASTRULA ZINC FINGER PROTEIN XLCGF26.1-LIKE-RELATED"/>
    <property type="match status" value="1"/>
</dbReference>
<evidence type="ECO:0000259" key="11">
    <source>
        <dbReference type="PROSITE" id="PS50157"/>
    </source>
</evidence>
<feature type="domain" description="C2H2-type" evidence="11">
    <location>
        <begin position="4"/>
        <end position="31"/>
    </location>
</feature>
<dbReference type="Proteomes" id="UP000572057">
    <property type="component" value="Unassembled WGS sequence"/>
</dbReference>
<reference evidence="13" key="1">
    <citation type="submission" date="2019-09" db="EMBL/GenBank/DDBJ databases">
        <title>Bird 10,000 Genomes (B10K) Project - Family phase.</title>
        <authorList>
            <person name="Zhang G."/>
        </authorList>
    </citation>
    <scope>NUCLEOTIDE SEQUENCE [LARGE SCALE GENOMIC DNA]</scope>
</reference>
<comment type="caution">
    <text evidence="12">The sequence shown here is derived from an EMBL/GenBank/DDBJ whole genome shotgun (WGS) entry which is preliminary data.</text>
</comment>
<feature type="non-terminal residue" evidence="12">
    <location>
        <position position="58"/>
    </location>
</feature>
<dbReference type="FunFam" id="3.30.160.60:FF:000056">
    <property type="entry name" value="Zinc finger and SCAN domain-containing 20"/>
    <property type="match status" value="1"/>
</dbReference>
<feature type="non-terminal residue" evidence="12">
    <location>
        <position position="1"/>
    </location>
</feature>
<evidence type="ECO:0000256" key="5">
    <source>
        <dbReference type="ARBA" id="ARBA00022771"/>
    </source>
</evidence>
<keyword evidence="7" id="KW-0805">Transcription regulation</keyword>
<keyword evidence="6" id="KW-0862">Zinc</keyword>
<dbReference type="AlphaFoldDB" id="A0A7L1SER0"/>
<proteinExistence type="inferred from homology"/>
<evidence type="ECO:0000256" key="4">
    <source>
        <dbReference type="ARBA" id="ARBA00022737"/>
    </source>
</evidence>
<dbReference type="PANTHER" id="PTHR23226">
    <property type="entry name" value="ZINC FINGER AND SCAN DOMAIN-CONTAINING"/>
    <property type="match status" value="1"/>
</dbReference>